<dbReference type="Pfam" id="PF08282">
    <property type="entry name" value="Hydrolase_3"/>
    <property type="match status" value="1"/>
</dbReference>
<dbReference type="GO" id="GO:0016791">
    <property type="term" value="F:phosphatase activity"/>
    <property type="evidence" value="ECO:0007669"/>
    <property type="project" value="UniProtKB-ARBA"/>
</dbReference>
<protein>
    <submittedName>
        <fullName evidence="1">HAD family hydrolase</fullName>
    </submittedName>
</protein>
<dbReference type="RefSeq" id="WP_099518410.1">
    <property type="nucleotide sequence ID" value="NZ_CP016808.1"/>
</dbReference>
<proteinExistence type="predicted"/>
<organism evidence="1">
    <name type="scientific">Paenibacillus sp. BIHB 4019</name>
    <dbReference type="NCBI Taxonomy" id="1870819"/>
    <lineage>
        <taxon>Bacteria</taxon>
        <taxon>Bacillati</taxon>
        <taxon>Bacillota</taxon>
        <taxon>Bacilli</taxon>
        <taxon>Bacillales</taxon>
        <taxon>Paenibacillaceae</taxon>
        <taxon>Paenibacillus</taxon>
    </lineage>
</organism>
<accession>A0A1B2DHK4</accession>
<dbReference type="Gene3D" id="3.30.1240.10">
    <property type="match status" value="1"/>
</dbReference>
<dbReference type="PANTHER" id="PTHR10000">
    <property type="entry name" value="PHOSPHOSERINE PHOSPHATASE"/>
    <property type="match status" value="1"/>
</dbReference>
<reference evidence="1" key="1">
    <citation type="submission" date="2016-08" db="EMBL/GenBank/DDBJ databases">
        <title>Complete Genome Seqeunce of Paenibacillus sp. BIHB 4019 from tea rhizoplane.</title>
        <authorList>
            <person name="Thakur R."/>
            <person name="Swarnkar M.K."/>
            <person name="Gulati A."/>
        </authorList>
    </citation>
    <scope>NUCLEOTIDE SEQUENCE [LARGE SCALE GENOMIC DNA]</scope>
    <source>
        <strain evidence="1">BIHB4019</strain>
    </source>
</reference>
<dbReference type="SUPFAM" id="SSF56784">
    <property type="entry name" value="HAD-like"/>
    <property type="match status" value="1"/>
</dbReference>
<dbReference type="GO" id="GO:0000287">
    <property type="term" value="F:magnesium ion binding"/>
    <property type="evidence" value="ECO:0007669"/>
    <property type="project" value="TreeGrafter"/>
</dbReference>
<dbReference type="Gene3D" id="3.40.50.1000">
    <property type="entry name" value="HAD superfamily/HAD-like"/>
    <property type="match status" value="1"/>
</dbReference>
<name>A0A1B2DHK4_9BACL</name>
<keyword evidence="1" id="KW-0378">Hydrolase</keyword>
<sequence>MQFVFDLDGTICFKGKPISERLLCALEGLIEAGHEVVFASARPIRDMLPVVDQRFHQLLFIGGNGSLISQAGKRLPGEAFTAEQISKILELITAYQGTYLIDSEWDYAYTGASDHPILNNVDPLKLAKKVPVESLNTIVKILILSSVNMERLFAELAALELVVHQYSRENVLDLSPQNIHKWSALQKAGLQAKQFIAFGNDANDISMFQAALYSVRIGDHAELGPYATASIAVEGDYEGAIIEKIEQLSKAYAL</sequence>
<dbReference type="InterPro" id="IPR006379">
    <property type="entry name" value="HAD-SF_hydro_IIB"/>
</dbReference>
<dbReference type="InterPro" id="IPR036412">
    <property type="entry name" value="HAD-like_sf"/>
</dbReference>
<evidence type="ECO:0000313" key="1">
    <source>
        <dbReference type="EMBL" id="ANY67198.1"/>
    </source>
</evidence>
<dbReference type="EMBL" id="CP016808">
    <property type="protein sequence ID" value="ANY67198.1"/>
    <property type="molecule type" value="Genomic_DNA"/>
</dbReference>
<dbReference type="NCBIfam" id="TIGR01484">
    <property type="entry name" value="HAD-SF-IIB"/>
    <property type="match status" value="1"/>
</dbReference>
<dbReference type="AlphaFoldDB" id="A0A1B2DHK4"/>
<dbReference type="GO" id="GO:0005829">
    <property type="term" value="C:cytosol"/>
    <property type="evidence" value="ECO:0007669"/>
    <property type="project" value="TreeGrafter"/>
</dbReference>
<dbReference type="PANTHER" id="PTHR10000:SF53">
    <property type="entry name" value="5-AMINO-6-(5-PHOSPHO-D-RIBITYLAMINO)URACIL PHOSPHATASE YBJI-RELATED"/>
    <property type="match status" value="1"/>
</dbReference>
<gene>
    <name evidence="1" type="ORF">BBD42_12530</name>
</gene>
<dbReference type="InterPro" id="IPR023214">
    <property type="entry name" value="HAD_sf"/>
</dbReference>